<keyword evidence="1" id="KW-0472">Membrane</keyword>
<gene>
    <name evidence="2" type="ORF">PP4_30950</name>
</gene>
<reference evidence="2 3" key="1">
    <citation type="journal article" date="2014" name="Genome Announc.">
        <title>The Complete Genome Sequence of Pseudomonas putida NBRC 14164T Confirms High Intraspecies Variation.</title>
        <authorList>
            <person name="Ohji S."/>
            <person name="Yamazoe A."/>
            <person name="Hosoyama A."/>
            <person name="Tsuchikane K."/>
            <person name="Ezaki T."/>
            <person name="Fujita N."/>
        </authorList>
    </citation>
    <scope>NUCLEOTIDE SEQUENCE [LARGE SCALE GENOMIC DNA]</scope>
    <source>
        <strain evidence="2 3">NBRC 14164</strain>
    </source>
</reference>
<keyword evidence="1" id="KW-0812">Transmembrane</keyword>
<sequence length="134" mass="13823">MGIEQKDAALGIPYTRIVVRAHLAQAGGQNLETDQAGVGGCDAHGLLCRRHYSPGLDLPLLPDTLLRRGDVITLSGRSGSVEALAGAQTEAVSMNKIIGQSGSNTPVIGFTVCYAISNVLLAVCGPVIIALTIT</sequence>
<protein>
    <submittedName>
        <fullName evidence="2">Uncharacterized protein</fullName>
    </submittedName>
</protein>
<evidence type="ECO:0000256" key="1">
    <source>
        <dbReference type="SAM" id="Phobius"/>
    </source>
</evidence>
<organism evidence="2 3">
    <name type="scientific">Pseudomonas putida NBRC 14164</name>
    <dbReference type="NCBI Taxonomy" id="1211579"/>
    <lineage>
        <taxon>Bacteria</taxon>
        <taxon>Pseudomonadati</taxon>
        <taxon>Pseudomonadota</taxon>
        <taxon>Gammaproteobacteria</taxon>
        <taxon>Pseudomonadales</taxon>
        <taxon>Pseudomonadaceae</taxon>
        <taxon>Pseudomonas</taxon>
    </lineage>
</organism>
<dbReference type="Proteomes" id="UP000016702">
    <property type="component" value="Chromosome"/>
</dbReference>
<feature type="transmembrane region" description="Helical" evidence="1">
    <location>
        <begin position="107"/>
        <end position="133"/>
    </location>
</feature>
<name>A0ABM7EGL6_PSEPU</name>
<evidence type="ECO:0000313" key="2">
    <source>
        <dbReference type="EMBL" id="BAN54948.1"/>
    </source>
</evidence>
<proteinExistence type="predicted"/>
<dbReference type="EMBL" id="AP013070">
    <property type="protein sequence ID" value="BAN54948.1"/>
    <property type="molecule type" value="Genomic_DNA"/>
</dbReference>
<accession>A0ABM7EGL6</accession>
<keyword evidence="1" id="KW-1133">Transmembrane helix</keyword>
<evidence type="ECO:0000313" key="3">
    <source>
        <dbReference type="Proteomes" id="UP000016702"/>
    </source>
</evidence>
<keyword evidence="3" id="KW-1185">Reference proteome</keyword>